<organism evidence="2 3">
    <name type="scientific">Raineyella antarctica</name>
    <dbReference type="NCBI Taxonomy" id="1577474"/>
    <lineage>
        <taxon>Bacteria</taxon>
        <taxon>Bacillati</taxon>
        <taxon>Actinomycetota</taxon>
        <taxon>Actinomycetes</taxon>
        <taxon>Propionibacteriales</taxon>
        <taxon>Propionibacteriaceae</taxon>
        <taxon>Raineyella</taxon>
    </lineage>
</organism>
<dbReference type="InterPro" id="IPR051783">
    <property type="entry name" value="NAD(P)-dependent_oxidoreduct"/>
</dbReference>
<dbReference type="EMBL" id="FMYF01000002">
    <property type="protein sequence ID" value="SDB80513.1"/>
    <property type="molecule type" value="Genomic_DNA"/>
</dbReference>
<dbReference type="InterPro" id="IPR001509">
    <property type="entry name" value="Epimerase_deHydtase"/>
</dbReference>
<dbReference type="Proteomes" id="UP000199086">
    <property type="component" value="Unassembled WGS sequence"/>
</dbReference>
<evidence type="ECO:0000313" key="3">
    <source>
        <dbReference type="Proteomes" id="UP000199086"/>
    </source>
</evidence>
<dbReference type="RefSeq" id="WP_092606604.1">
    <property type="nucleotide sequence ID" value="NZ_FMYF01000002.1"/>
</dbReference>
<reference evidence="2 3" key="1">
    <citation type="submission" date="2016-06" db="EMBL/GenBank/DDBJ databases">
        <authorList>
            <person name="Olsen C.W."/>
            <person name="Carey S."/>
            <person name="Hinshaw L."/>
            <person name="Karasin A.I."/>
        </authorList>
    </citation>
    <scope>NUCLEOTIDE SEQUENCE [LARGE SCALE GENOMIC DNA]</scope>
    <source>
        <strain evidence="2 3">LZ-22</strain>
    </source>
</reference>
<dbReference type="SUPFAM" id="SSF51735">
    <property type="entry name" value="NAD(P)-binding Rossmann-fold domains"/>
    <property type="match status" value="1"/>
</dbReference>
<dbReference type="OrthoDB" id="8205493at2"/>
<gene>
    <name evidence="2" type="ORF">GA0111570_102303</name>
</gene>
<evidence type="ECO:0000259" key="1">
    <source>
        <dbReference type="Pfam" id="PF01370"/>
    </source>
</evidence>
<dbReference type="GO" id="GO:0005737">
    <property type="term" value="C:cytoplasm"/>
    <property type="evidence" value="ECO:0007669"/>
    <property type="project" value="TreeGrafter"/>
</dbReference>
<dbReference type="STRING" id="1577474.GA0111570_102303"/>
<name>A0A1G6GFA1_9ACTN</name>
<accession>A0A1G6GFA1</accession>
<dbReference type="InterPro" id="IPR036291">
    <property type="entry name" value="NAD(P)-bd_dom_sf"/>
</dbReference>
<dbReference type="AlphaFoldDB" id="A0A1G6GFA1"/>
<evidence type="ECO:0000313" key="2">
    <source>
        <dbReference type="EMBL" id="SDB80513.1"/>
    </source>
</evidence>
<dbReference type="Pfam" id="PF01370">
    <property type="entry name" value="Epimerase"/>
    <property type="match status" value="1"/>
</dbReference>
<keyword evidence="3" id="KW-1185">Reference proteome</keyword>
<protein>
    <submittedName>
        <fullName evidence="2">Nucleoside-diphosphate-sugar epimerase</fullName>
    </submittedName>
</protein>
<dbReference type="Gene3D" id="3.40.50.720">
    <property type="entry name" value="NAD(P)-binding Rossmann-like Domain"/>
    <property type="match status" value="1"/>
</dbReference>
<dbReference type="PANTHER" id="PTHR48079:SF6">
    <property type="entry name" value="NAD(P)-BINDING DOMAIN-CONTAINING PROTEIN-RELATED"/>
    <property type="match status" value="1"/>
</dbReference>
<feature type="domain" description="NAD-dependent epimerase/dehydratase" evidence="1">
    <location>
        <begin position="5"/>
        <end position="211"/>
    </location>
</feature>
<dbReference type="GO" id="GO:0004029">
    <property type="term" value="F:aldehyde dehydrogenase (NAD+) activity"/>
    <property type="evidence" value="ECO:0007669"/>
    <property type="project" value="TreeGrafter"/>
</dbReference>
<proteinExistence type="predicted"/>
<dbReference type="PANTHER" id="PTHR48079">
    <property type="entry name" value="PROTEIN YEEZ"/>
    <property type="match status" value="1"/>
</dbReference>
<sequence>MAFHLVVGAGPIGRHVAAELASEGEEVVLASRSGTGPALPGIRRLALDATDAAATAEAARGAAALYNCVNPPHYHRWPQEWPPIAAALLQAAERSGAVLATTSNLYPYGRPTAPMVEGQPDTPAEAKGEVRARMWADALTAHRAGRARVVEVRSSDYVGDIAGMNASVPRALPAALAGRTARVIGDPDQPHTWTDVDDVARLLVAAAADPTAWGRVWHTPSNPPRTQRQALADACAAVGKEPGDVRAYPDRTLALASTVVPALRAIRAMSFQFTAPFVMASATTQQHFGLAPTPWPQVCERTARAALSRAA</sequence>